<name>A4J4C6_DESRM</name>
<dbReference type="CAZy" id="GT74">
    <property type="family name" value="Glycosyltransferase Family 74"/>
</dbReference>
<evidence type="ECO:0000313" key="2">
    <source>
        <dbReference type="Proteomes" id="UP000001556"/>
    </source>
</evidence>
<dbReference type="AlphaFoldDB" id="A4J4C6"/>
<protein>
    <submittedName>
        <fullName evidence="1">Glycosyltransferase involved in cell wall biogenesis-like protein</fullName>
    </submittedName>
</protein>
<keyword evidence="1" id="KW-0808">Transferase</keyword>
<proteinExistence type="predicted"/>
<organism evidence="1 2">
    <name type="scientific">Desulforamulus reducens (strain ATCC BAA-1160 / DSM 100696 / MI-1)</name>
    <name type="common">Desulfotomaculum reducens</name>
    <dbReference type="NCBI Taxonomy" id="349161"/>
    <lineage>
        <taxon>Bacteria</taxon>
        <taxon>Bacillati</taxon>
        <taxon>Bacillota</taxon>
        <taxon>Clostridia</taxon>
        <taxon>Eubacteriales</taxon>
        <taxon>Peptococcaceae</taxon>
        <taxon>Desulforamulus</taxon>
    </lineage>
</organism>
<dbReference type="Proteomes" id="UP000001556">
    <property type="component" value="Chromosome"/>
</dbReference>
<reference evidence="1 2" key="1">
    <citation type="submission" date="2007-03" db="EMBL/GenBank/DDBJ databases">
        <title>Complete sequence of Desulfotomaculum reducens MI-1.</title>
        <authorList>
            <consortium name="US DOE Joint Genome Institute"/>
            <person name="Copeland A."/>
            <person name="Lucas S."/>
            <person name="Lapidus A."/>
            <person name="Barry K."/>
            <person name="Detter J.C."/>
            <person name="Glavina del Rio T."/>
            <person name="Hammon N."/>
            <person name="Israni S."/>
            <person name="Dalin E."/>
            <person name="Tice H."/>
            <person name="Pitluck S."/>
            <person name="Sims D."/>
            <person name="Brettin T."/>
            <person name="Bruce D."/>
            <person name="Han C."/>
            <person name="Tapia R."/>
            <person name="Schmutz J."/>
            <person name="Larimer F."/>
            <person name="Land M."/>
            <person name="Hauser L."/>
            <person name="Kyrpides N."/>
            <person name="Kim E."/>
            <person name="Tebo B.M."/>
            <person name="Richardson P."/>
        </authorList>
    </citation>
    <scope>NUCLEOTIDE SEQUENCE [LARGE SCALE GENOMIC DNA]</scope>
    <source>
        <strain evidence="1 2">MI-1</strain>
    </source>
</reference>
<dbReference type="RefSeq" id="WP_011877749.1">
    <property type="nucleotide sequence ID" value="NC_009253.1"/>
</dbReference>
<dbReference type="HOGENOM" id="CLU_962183_0_0_9"/>
<dbReference type="GO" id="GO:0016740">
    <property type="term" value="F:transferase activity"/>
    <property type="evidence" value="ECO:0007669"/>
    <property type="project" value="UniProtKB-KW"/>
</dbReference>
<dbReference type="OrthoDB" id="796510at2"/>
<dbReference type="KEGG" id="drm:Dred_1399"/>
<dbReference type="STRING" id="349161.Dred_1399"/>
<sequence>MNVMNGSMENHTVGLIFSKDRAMQLDATIRSLYLHCKDVQNIDLKILYKASDAYHLKHYNQLIKEYSSVQFISENNFREQVLSNLFNYAYILFLVDDNIFVHDFSINKIILNLEKQSDALGFSLRLGSNINYCYALNSAQARPVFCELEHETLKYDWTVAEHDFGYPLEVSSSVYRVEDILPLLFQLPFANPNTLEAYMSSNKGCYVDSKPYILCYKQSITFCNPVNKVQNIFNNRAGDEISYSIHELSKMFEQGYRIDVENYSGFIPNACHQEVKLQFLKPEQEYSEK</sequence>
<gene>
    <name evidence="1" type="ordered locus">Dred_1399</name>
</gene>
<keyword evidence="2" id="KW-1185">Reference proteome</keyword>
<dbReference type="eggNOG" id="COG1215">
    <property type="taxonomic scope" value="Bacteria"/>
</dbReference>
<dbReference type="EMBL" id="CP000612">
    <property type="protein sequence ID" value="ABO49929.1"/>
    <property type="molecule type" value="Genomic_DNA"/>
</dbReference>
<accession>A4J4C6</accession>
<evidence type="ECO:0000313" key="1">
    <source>
        <dbReference type="EMBL" id="ABO49929.1"/>
    </source>
</evidence>